<keyword evidence="3 5" id="KW-0418">Kinase</keyword>
<dbReference type="PANTHER" id="PTHR43320:SF1">
    <property type="entry name" value="OS01G0105900 PROTEIN"/>
    <property type="match status" value="1"/>
</dbReference>
<evidence type="ECO:0000256" key="3">
    <source>
        <dbReference type="ARBA" id="ARBA00022777"/>
    </source>
</evidence>
<feature type="domain" description="Carbohydrate kinase PfkB" evidence="4">
    <location>
        <begin position="90"/>
        <end position="363"/>
    </location>
</feature>
<proteinExistence type="inferred from homology"/>
<dbReference type="SUPFAM" id="SSF53613">
    <property type="entry name" value="Ribokinase-like"/>
    <property type="match status" value="1"/>
</dbReference>
<dbReference type="Gene3D" id="3.40.1190.20">
    <property type="match status" value="1"/>
</dbReference>
<dbReference type="OrthoDB" id="415590at2759"/>
<dbReference type="InterPro" id="IPR052700">
    <property type="entry name" value="Carb_kinase_PfkB-like"/>
</dbReference>
<dbReference type="Pfam" id="PF00294">
    <property type="entry name" value="PfkB"/>
    <property type="match status" value="1"/>
</dbReference>
<dbReference type="EMBL" id="DF237341">
    <property type="protein sequence ID" value="GAQ87987.1"/>
    <property type="molecule type" value="Genomic_DNA"/>
</dbReference>
<dbReference type="PANTHER" id="PTHR43320">
    <property type="entry name" value="SUGAR KINASE"/>
    <property type="match status" value="1"/>
</dbReference>
<dbReference type="PROSITE" id="PS00584">
    <property type="entry name" value="PFKB_KINASES_2"/>
    <property type="match status" value="1"/>
</dbReference>
<dbReference type="AlphaFoldDB" id="A0A1Y1IH01"/>
<dbReference type="CDD" id="cd01168">
    <property type="entry name" value="adenosine_kinase"/>
    <property type="match status" value="1"/>
</dbReference>
<evidence type="ECO:0000313" key="6">
    <source>
        <dbReference type="Proteomes" id="UP000054558"/>
    </source>
</evidence>
<evidence type="ECO:0000313" key="5">
    <source>
        <dbReference type="EMBL" id="GAQ87987.1"/>
    </source>
</evidence>
<keyword evidence="6" id="KW-1185">Reference proteome</keyword>
<keyword evidence="2" id="KW-0808">Transferase</keyword>
<comment type="similarity">
    <text evidence="1">Belongs to the carbohydrate kinase PfkB family.</text>
</comment>
<evidence type="ECO:0000256" key="2">
    <source>
        <dbReference type="ARBA" id="ARBA00022679"/>
    </source>
</evidence>
<accession>A0A1Y1IH01</accession>
<evidence type="ECO:0000256" key="1">
    <source>
        <dbReference type="ARBA" id="ARBA00010688"/>
    </source>
</evidence>
<dbReference type="STRING" id="105231.A0A1Y1IH01"/>
<evidence type="ECO:0000259" key="4">
    <source>
        <dbReference type="Pfam" id="PF00294"/>
    </source>
</evidence>
<dbReference type="OMA" id="ANVACWA"/>
<sequence length="394" mass="40489">MTMPVGAANPAADASCDAVSQHLMAPVAAPEDRAQQPLVVGLQPVALVDHAARVSTAFVESIPGERGGSVRVSPEALAQLLVGVRACPASAAEGHSIRTLAGGSVANTLRGLASGFGVRAVMLGAAGDDDLGHMFATSMAGAGVELHRLRRKAGLTGQCVCLVDDEGGRTMRTCMQDAVRLQADELTVHDLEGAQWLAANGYALYGAGLLERAVALAKAAGARVCLDFASFEVVRAFKPQLLALLQSRQVDLCFANEDEARELVRDLDAGQGPVCAAEAALDVLAQWCPTVVVMLGPRGCIARTAGRQAVRIPALPNARPLDTTGAGDLFASGFLSGLLRGRPLEECCRLGCAAGGAVIRELGGEVGPAGWDWMRAQQAGSLAPQGAQVGAACT</sequence>
<dbReference type="Proteomes" id="UP000054558">
    <property type="component" value="Unassembled WGS sequence"/>
</dbReference>
<dbReference type="GO" id="GO:0016301">
    <property type="term" value="F:kinase activity"/>
    <property type="evidence" value="ECO:0000318"/>
    <property type="project" value="GO_Central"/>
</dbReference>
<organism evidence="5 6">
    <name type="scientific">Klebsormidium nitens</name>
    <name type="common">Green alga</name>
    <name type="synonym">Ulothrix nitens</name>
    <dbReference type="NCBI Taxonomy" id="105231"/>
    <lineage>
        <taxon>Eukaryota</taxon>
        <taxon>Viridiplantae</taxon>
        <taxon>Streptophyta</taxon>
        <taxon>Klebsormidiophyceae</taxon>
        <taxon>Klebsormidiales</taxon>
        <taxon>Klebsormidiaceae</taxon>
        <taxon>Klebsormidium</taxon>
    </lineage>
</organism>
<name>A0A1Y1IH01_KLENI</name>
<dbReference type="InterPro" id="IPR029056">
    <property type="entry name" value="Ribokinase-like"/>
</dbReference>
<protein>
    <submittedName>
        <fullName evidence="5">PfkB family carbohydrate kinase</fullName>
    </submittedName>
</protein>
<dbReference type="InterPro" id="IPR011611">
    <property type="entry name" value="PfkB_dom"/>
</dbReference>
<gene>
    <name evidence="5" type="ORF">KFL_003920060</name>
</gene>
<dbReference type="InterPro" id="IPR002173">
    <property type="entry name" value="Carboh/pur_kinase_PfkB_CS"/>
</dbReference>
<reference evidence="5 6" key="1">
    <citation type="journal article" date="2014" name="Nat. Commun.">
        <title>Klebsormidium flaccidum genome reveals primary factors for plant terrestrial adaptation.</title>
        <authorList>
            <person name="Hori K."/>
            <person name="Maruyama F."/>
            <person name="Fujisawa T."/>
            <person name="Togashi T."/>
            <person name="Yamamoto N."/>
            <person name="Seo M."/>
            <person name="Sato S."/>
            <person name="Yamada T."/>
            <person name="Mori H."/>
            <person name="Tajima N."/>
            <person name="Moriyama T."/>
            <person name="Ikeuchi M."/>
            <person name="Watanabe M."/>
            <person name="Wada H."/>
            <person name="Kobayashi K."/>
            <person name="Saito M."/>
            <person name="Masuda T."/>
            <person name="Sasaki-Sekimoto Y."/>
            <person name="Mashiguchi K."/>
            <person name="Awai K."/>
            <person name="Shimojima M."/>
            <person name="Masuda S."/>
            <person name="Iwai M."/>
            <person name="Nobusawa T."/>
            <person name="Narise T."/>
            <person name="Kondo S."/>
            <person name="Saito H."/>
            <person name="Sato R."/>
            <person name="Murakawa M."/>
            <person name="Ihara Y."/>
            <person name="Oshima-Yamada Y."/>
            <person name="Ohtaka K."/>
            <person name="Satoh M."/>
            <person name="Sonobe K."/>
            <person name="Ishii M."/>
            <person name="Ohtani R."/>
            <person name="Kanamori-Sato M."/>
            <person name="Honoki R."/>
            <person name="Miyazaki D."/>
            <person name="Mochizuki H."/>
            <person name="Umetsu J."/>
            <person name="Higashi K."/>
            <person name="Shibata D."/>
            <person name="Kamiya Y."/>
            <person name="Sato N."/>
            <person name="Nakamura Y."/>
            <person name="Tabata S."/>
            <person name="Ida S."/>
            <person name="Kurokawa K."/>
            <person name="Ohta H."/>
        </authorList>
    </citation>
    <scope>NUCLEOTIDE SEQUENCE [LARGE SCALE GENOMIC DNA]</scope>
    <source>
        <strain evidence="5 6">NIES-2285</strain>
    </source>
</reference>